<keyword evidence="3" id="KW-1185">Reference proteome</keyword>
<reference evidence="3" key="1">
    <citation type="journal article" date="2011" name="MBio">
        <title>Novel metabolic attributes of the genus Cyanothece, comprising a group of unicellular nitrogen-fixing Cyanobacteria.</title>
        <authorList>
            <person name="Bandyopadhyay A."/>
            <person name="Elvitigala T."/>
            <person name="Welsh E."/>
            <person name="Stockel J."/>
            <person name="Liberton M."/>
            <person name="Min H."/>
            <person name="Sherman L.A."/>
            <person name="Pakrasi H.B."/>
        </authorList>
    </citation>
    <scope>NUCLEOTIDE SEQUENCE [LARGE SCALE GENOMIC DNA]</scope>
    <source>
        <strain evidence="3">PCC 7424</strain>
    </source>
</reference>
<name>B7K8Z8_GLOC7</name>
<accession>B7K8Z8</accession>
<dbReference type="RefSeq" id="WP_015956351.1">
    <property type="nucleotide sequence ID" value="NC_011729.1"/>
</dbReference>
<evidence type="ECO:0000313" key="2">
    <source>
        <dbReference type="EMBL" id="ACK72767.1"/>
    </source>
</evidence>
<feature type="transmembrane region" description="Helical" evidence="1">
    <location>
        <begin position="104"/>
        <end position="126"/>
    </location>
</feature>
<feature type="transmembrane region" description="Helical" evidence="1">
    <location>
        <begin position="33"/>
        <end position="52"/>
    </location>
</feature>
<dbReference type="HOGENOM" id="CLU_1966912_0_0_3"/>
<keyword evidence="1" id="KW-0812">Transmembrane</keyword>
<sequence>MFLIDIFFAFTIATVLTLIFSVGLRRTGPWDNVIIFFIVLFLSTWAGGLWIIPLATPLWGGNWLIFLYTGLIIALLLAVTTPKPSSTTEIKTQRNFKAQKKTTSALKVFFWVWIILLVMAITISYLT</sequence>
<dbReference type="OrthoDB" id="897258at2"/>
<protein>
    <submittedName>
        <fullName evidence="2">Uncharacterized protein</fullName>
    </submittedName>
</protein>
<dbReference type="eggNOG" id="ENOG5033DJF">
    <property type="taxonomic scope" value="Bacteria"/>
</dbReference>
<dbReference type="KEGG" id="cyc:PCC7424_4403"/>
<feature type="transmembrane region" description="Helical" evidence="1">
    <location>
        <begin position="64"/>
        <end position="83"/>
    </location>
</feature>
<organism evidence="2 3">
    <name type="scientific">Gloeothece citriformis (strain PCC 7424)</name>
    <name type="common">Cyanothece sp. (strain PCC 7424)</name>
    <dbReference type="NCBI Taxonomy" id="65393"/>
    <lineage>
        <taxon>Bacteria</taxon>
        <taxon>Bacillati</taxon>
        <taxon>Cyanobacteriota</taxon>
        <taxon>Cyanophyceae</taxon>
        <taxon>Oscillatoriophycideae</taxon>
        <taxon>Chroococcales</taxon>
        <taxon>Aphanothecaceae</taxon>
        <taxon>Gloeothece</taxon>
        <taxon>Gloeothece citriformis</taxon>
    </lineage>
</organism>
<feature type="transmembrane region" description="Helical" evidence="1">
    <location>
        <begin position="6"/>
        <end position="24"/>
    </location>
</feature>
<evidence type="ECO:0000313" key="3">
    <source>
        <dbReference type="Proteomes" id="UP000002384"/>
    </source>
</evidence>
<keyword evidence="1" id="KW-0472">Membrane</keyword>
<keyword evidence="1" id="KW-1133">Transmembrane helix</keyword>
<dbReference type="Proteomes" id="UP000002384">
    <property type="component" value="Chromosome"/>
</dbReference>
<gene>
    <name evidence="2" type="ordered locus">PCC7424_4403</name>
</gene>
<proteinExistence type="predicted"/>
<evidence type="ECO:0000256" key="1">
    <source>
        <dbReference type="SAM" id="Phobius"/>
    </source>
</evidence>
<dbReference type="AlphaFoldDB" id="B7K8Z8"/>
<dbReference type="EMBL" id="CP001291">
    <property type="protein sequence ID" value="ACK72767.1"/>
    <property type="molecule type" value="Genomic_DNA"/>
</dbReference>